<organism evidence="2 3">
    <name type="scientific">Ameca splendens</name>
    <dbReference type="NCBI Taxonomy" id="208324"/>
    <lineage>
        <taxon>Eukaryota</taxon>
        <taxon>Metazoa</taxon>
        <taxon>Chordata</taxon>
        <taxon>Craniata</taxon>
        <taxon>Vertebrata</taxon>
        <taxon>Euteleostomi</taxon>
        <taxon>Actinopterygii</taxon>
        <taxon>Neopterygii</taxon>
        <taxon>Teleostei</taxon>
        <taxon>Neoteleostei</taxon>
        <taxon>Acanthomorphata</taxon>
        <taxon>Ovalentaria</taxon>
        <taxon>Atherinomorphae</taxon>
        <taxon>Cyprinodontiformes</taxon>
        <taxon>Goodeidae</taxon>
        <taxon>Ameca</taxon>
    </lineage>
</organism>
<reference evidence="2 3" key="1">
    <citation type="submission" date="2021-06" db="EMBL/GenBank/DDBJ databases">
        <authorList>
            <person name="Palmer J.M."/>
        </authorList>
    </citation>
    <scope>NUCLEOTIDE SEQUENCE [LARGE SCALE GENOMIC DNA]</scope>
    <source>
        <strain evidence="2 3">AS_MEX2019</strain>
        <tissue evidence="2">Muscle</tissue>
    </source>
</reference>
<accession>A0ABV0Z6X5</accession>
<feature type="region of interest" description="Disordered" evidence="1">
    <location>
        <begin position="57"/>
        <end position="80"/>
    </location>
</feature>
<keyword evidence="3" id="KW-1185">Reference proteome</keyword>
<feature type="compositionally biased region" description="Polar residues" evidence="1">
    <location>
        <begin position="70"/>
        <end position="80"/>
    </location>
</feature>
<dbReference type="Proteomes" id="UP001469553">
    <property type="component" value="Unassembled WGS sequence"/>
</dbReference>
<dbReference type="EMBL" id="JAHRIP010056484">
    <property type="protein sequence ID" value="MEQ2301974.1"/>
    <property type="molecule type" value="Genomic_DNA"/>
</dbReference>
<sequence>MHNLTLKLQYAAHTLLPAQAFRDKRESSPLPPLPHFLPLLLACVHIWQLRVANRSRAGSSFKQPERRVGTANQNPALLHT</sequence>
<comment type="caution">
    <text evidence="2">The sequence shown here is derived from an EMBL/GenBank/DDBJ whole genome shotgun (WGS) entry which is preliminary data.</text>
</comment>
<gene>
    <name evidence="2" type="ORF">AMECASPLE_001655</name>
</gene>
<evidence type="ECO:0000313" key="3">
    <source>
        <dbReference type="Proteomes" id="UP001469553"/>
    </source>
</evidence>
<protein>
    <submittedName>
        <fullName evidence="2">Uncharacterized protein</fullName>
    </submittedName>
</protein>
<evidence type="ECO:0000256" key="1">
    <source>
        <dbReference type="SAM" id="MobiDB-lite"/>
    </source>
</evidence>
<proteinExistence type="predicted"/>
<name>A0ABV0Z6X5_9TELE</name>
<evidence type="ECO:0000313" key="2">
    <source>
        <dbReference type="EMBL" id="MEQ2301974.1"/>
    </source>
</evidence>